<protein>
    <recommendedName>
        <fullName evidence="4">CUB domain-containing protein</fullName>
    </recommendedName>
</protein>
<reference evidence="2" key="1">
    <citation type="submission" date="2021-11" db="EMBL/GenBank/DDBJ databases">
        <authorList>
            <person name="Schell T."/>
        </authorList>
    </citation>
    <scope>NUCLEOTIDE SEQUENCE</scope>
    <source>
        <strain evidence="2">M5</strain>
    </source>
</reference>
<proteinExistence type="predicted"/>
<dbReference type="Gene3D" id="2.60.120.290">
    <property type="entry name" value="Spermadhesin, CUB domain"/>
    <property type="match status" value="1"/>
</dbReference>
<keyword evidence="1" id="KW-0732">Signal</keyword>
<feature type="chain" id="PRO_5035251933" description="CUB domain-containing protein" evidence="1">
    <location>
        <begin position="21"/>
        <end position="197"/>
    </location>
</feature>
<dbReference type="InterPro" id="IPR035914">
    <property type="entry name" value="Sperma_CUB_dom_sf"/>
</dbReference>
<feature type="signal peptide" evidence="1">
    <location>
        <begin position="1"/>
        <end position="20"/>
    </location>
</feature>
<comment type="caution">
    <text evidence="2">The sequence shown here is derived from an EMBL/GenBank/DDBJ whole genome shotgun (WGS) entry which is preliminary data.</text>
</comment>
<dbReference type="EMBL" id="CAKKLH010000192">
    <property type="protein sequence ID" value="CAH0105667.1"/>
    <property type="molecule type" value="Genomic_DNA"/>
</dbReference>
<sequence length="197" mass="21697">MVNILAFCVFTLSFVGSSYTTNVVAISRDCGGYMFVGDSVVIDGPLKKNCILKFKTQEDRILVFSLIDGNFKEAEQYFSIHDGIDGDSPILLVENQKLSEVSRKDLPASVYSTQSTASIRFKKTASANFKLKIQKAVNCPFNLGSASQCGRVVDQVSCYCATFIKRNQSDQTMFCVDNGMKLIAFESQAEEGLIQST</sequence>
<evidence type="ECO:0000313" key="2">
    <source>
        <dbReference type="EMBL" id="CAH0105667.1"/>
    </source>
</evidence>
<dbReference type="AlphaFoldDB" id="A0A8J2WNJ2"/>
<evidence type="ECO:0000313" key="3">
    <source>
        <dbReference type="Proteomes" id="UP000789390"/>
    </source>
</evidence>
<gene>
    <name evidence="2" type="ORF">DGAL_LOCUS8727</name>
</gene>
<name>A0A8J2WNJ2_9CRUS</name>
<dbReference type="Proteomes" id="UP000789390">
    <property type="component" value="Unassembled WGS sequence"/>
</dbReference>
<evidence type="ECO:0008006" key="4">
    <source>
        <dbReference type="Google" id="ProtNLM"/>
    </source>
</evidence>
<evidence type="ECO:0000256" key="1">
    <source>
        <dbReference type="SAM" id="SignalP"/>
    </source>
</evidence>
<organism evidence="2 3">
    <name type="scientific">Daphnia galeata</name>
    <dbReference type="NCBI Taxonomy" id="27404"/>
    <lineage>
        <taxon>Eukaryota</taxon>
        <taxon>Metazoa</taxon>
        <taxon>Ecdysozoa</taxon>
        <taxon>Arthropoda</taxon>
        <taxon>Crustacea</taxon>
        <taxon>Branchiopoda</taxon>
        <taxon>Diplostraca</taxon>
        <taxon>Cladocera</taxon>
        <taxon>Anomopoda</taxon>
        <taxon>Daphniidae</taxon>
        <taxon>Daphnia</taxon>
    </lineage>
</organism>
<accession>A0A8J2WNJ2</accession>
<keyword evidence="3" id="KW-1185">Reference proteome</keyword>